<keyword evidence="8" id="KW-0961">Cell wall biogenesis/degradation</keyword>
<keyword evidence="5 9" id="KW-0862">Zinc</keyword>
<dbReference type="GO" id="GO:0160237">
    <property type="term" value="F:D-Ala-D-Ala dipeptidase activity"/>
    <property type="evidence" value="ECO:0007669"/>
    <property type="project" value="UniProtKB-EC"/>
</dbReference>
<evidence type="ECO:0000256" key="4">
    <source>
        <dbReference type="ARBA" id="ARBA00022801"/>
    </source>
</evidence>
<dbReference type="AlphaFoldDB" id="A0A1H7IRX2"/>
<accession>A0A1H7IRX2</accession>
<dbReference type="Pfam" id="PF01427">
    <property type="entry name" value="Peptidase_M15"/>
    <property type="match status" value="1"/>
</dbReference>
<reference evidence="10 11" key="1">
    <citation type="submission" date="2016-10" db="EMBL/GenBank/DDBJ databases">
        <authorList>
            <person name="de Groot N.N."/>
        </authorList>
    </citation>
    <scope>NUCLEOTIDE SEQUENCE [LARGE SCALE GENOMIC DNA]</scope>
    <source>
        <strain evidence="10 11">DSM 14858</strain>
    </source>
</reference>
<dbReference type="PANTHER" id="PTHR43126:SF2">
    <property type="entry name" value="D-ALANYL-D-ALANINE DIPEPTIDASE"/>
    <property type="match status" value="1"/>
</dbReference>
<evidence type="ECO:0000256" key="8">
    <source>
        <dbReference type="ARBA" id="ARBA00023316"/>
    </source>
</evidence>
<keyword evidence="6 9" id="KW-0224">Dipeptidase</keyword>
<keyword evidence="3 9" id="KW-0479">Metal-binding</keyword>
<keyword evidence="11" id="KW-1185">Reference proteome</keyword>
<evidence type="ECO:0000256" key="3">
    <source>
        <dbReference type="ARBA" id="ARBA00022723"/>
    </source>
</evidence>
<comment type="catalytic activity">
    <reaction evidence="1 9">
        <text>D-alanyl-D-alanine + H2O = 2 D-alanine</text>
        <dbReference type="Rhea" id="RHEA:20661"/>
        <dbReference type="ChEBI" id="CHEBI:15377"/>
        <dbReference type="ChEBI" id="CHEBI:57416"/>
        <dbReference type="ChEBI" id="CHEBI:57822"/>
        <dbReference type="EC" id="3.4.13.22"/>
    </reaction>
</comment>
<gene>
    <name evidence="9" type="primary">ddpX</name>
    <name evidence="10" type="ORF">SAMN04488526_1155</name>
</gene>
<dbReference type="GO" id="GO:0006508">
    <property type="term" value="P:proteolysis"/>
    <property type="evidence" value="ECO:0007669"/>
    <property type="project" value="UniProtKB-KW"/>
</dbReference>
<feature type="binding site" evidence="9">
    <location>
        <position position="163"/>
    </location>
    <ligand>
        <name>Zn(2+)</name>
        <dbReference type="ChEBI" id="CHEBI:29105"/>
        <note>catalytic</note>
    </ligand>
</feature>
<evidence type="ECO:0000313" key="11">
    <source>
        <dbReference type="Proteomes" id="UP000199283"/>
    </source>
</evidence>
<dbReference type="GO" id="GO:0008237">
    <property type="term" value="F:metallopeptidase activity"/>
    <property type="evidence" value="ECO:0007669"/>
    <property type="project" value="UniProtKB-KW"/>
</dbReference>
<feature type="binding site" evidence="9">
    <location>
        <position position="170"/>
    </location>
    <ligand>
        <name>Zn(2+)</name>
        <dbReference type="ChEBI" id="CHEBI:29105"/>
        <note>catalytic</note>
    </ligand>
</feature>
<dbReference type="GO" id="GO:0071555">
    <property type="term" value="P:cell wall organization"/>
    <property type="evidence" value="ECO:0007669"/>
    <property type="project" value="UniProtKB-KW"/>
</dbReference>
<comment type="function">
    <text evidence="9">Catalyzes hydrolysis of the D-alanyl-D-alanine dipeptide.</text>
</comment>
<dbReference type="InterPro" id="IPR009045">
    <property type="entry name" value="Zn_M74/Hedgehog-like"/>
</dbReference>
<dbReference type="SUPFAM" id="SSF55166">
    <property type="entry name" value="Hedgehog/DD-peptidase"/>
    <property type="match status" value="1"/>
</dbReference>
<comment type="similarity">
    <text evidence="9">Belongs to the peptidase M15D family.</text>
</comment>
<dbReference type="EMBL" id="FNZQ01000001">
    <property type="protein sequence ID" value="SEK65233.1"/>
    <property type="molecule type" value="Genomic_DNA"/>
</dbReference>
<evidence type="ECO:0000313" key="10">
    <source>
        <dbReference type="EMBL" id="SEK65233.1"/>
    </source>
</evidence>
<dbReference type="EC" id="3.4.13.22" evidence="9"/>
<feature type="site" description="Transition state stabilizer" evidence="9">
    <location>
        <position position="110"/>
    </location>
</feature>
<keyword evidence="4 9" id="KW-0378">Hydrolase</keyword>
<keyword evidence="2 9" id="KW-0645">Protease</keyword>
<feature type="binding site" evidence="9">
    <location>
        <position position="238"/>
    </location>
    <ligand>
        <name>Zn(2+)</name>
        <dbReference type="ChEBI" id="CHEBI:29105"/>
        <note>catalytic</note>
    </ligand>
</feature>
<evidence type="ECO:0000256" key="6">
    <source>
        <dbReference type="ARBA" id="ARBA00022997"/>
    </source>
</evidence>
<evidence type="ECO:0000256" key="7">
    <source>
        <dbReference type="ARBA" id="ARBA00023049"/>
    </source>
</evidence>
<keyword evidence="7 9" id="KW-0482">Metalloprotease</keyword>
<name>A0A1H7IRX2_9RHOB</name>
<dbReference type="STRING" id="188906.SAMN04488526_1155"/>
<comment type="cofactor">
    <cofactor evidence="9">
        <name>Zn(2+)</name>
        <dbReference type="ChEBI" id="CHEBI:29105"/>
    </cofactor>
    <text evidence="9">Binds 1 zinc ion per subunit.</text>
</comment>
<dbReference type="GO" id="GO:0008270">
    <property type="term" value="F:zinc ion binding"/>
    <property type="evidence" value="ECO:0007669"/>
    <property type="project" value="UniProtKB-UniRule"/>
</dbReference>
<dbReference type="HAMAP" id="MF_01924">
    <property type="entry name" value="A_A_dipeptidase"/>
    <property type="match status" value="1"/>
</dbReference>
<feature type="active site" description="Proton donor/acceptor" evidence="9">
    <location>
        <position position="235"/>
    </location>
</feature>
<dbReference type="Proteomes" id="UP000199283">
    <property type="component" value="Unassembled WGS sequence"/>
</dbReference>
<evidence type="ECO:0000256" key="2">
    <source>
        <dbReference type="ARBA" id="ARBA00022670"/>
    </source>
</evidence>
<organism evidence="10 11">
    <name type="scientific">Jannaschia helgolandensis</name>
    <dbReference type="NCBI Taxonomy" id="188906"/>
    <lineage>
        <taxon>Bacteria</taxon>
        <taxon>Pseudomonadati</taxon>
        <taxon>Pseudomonadota</taxon>
        <taxon>Alphaproteobacteria</taxon>
        <taxon>Rhodobacterales</taxon>
        <taxon>Roseobacteraceae</taxon>
        <taxon>Jannaschia</taxon>
    </lineage>
</organism>
<dbReference type="InterPro" id="IPR000755">
    <property type="entry name" value="A_A_dipeptidase"/>
</dbReference>
<proteinExistence type="inferred from homology"/>
<evidence type="ECO:0000256" key="1">
    <source>
        <dbReference type="ARBA" id="ARBA00001362"/>
    </source>
</evidence>
<dbReference type="RefSeq" id="WP_092760542.1">
    <property type="nucleotide sequence ID" value="NZ_FNZQ01000001.1"/>
</dbReference>
<sequence>MLMLTQGPLFALRDRPLADPVARAAALRPGYRDHAIDLGDPRGADPIVEVRDYDIAGANAYFTGVAPYHHRIAGAVPDLLLRRPLVDRLVGVNARLKPYGLELWVFDAWRPLSIQNHFHDQWMPDRLRALHPDWDAARIASETERYWARGGNGAVDPLSPPPHATGAAVDLTIRYRNGAELFMGTIFDDVSDASNTGAFESDPDGLAFSIREARSNRRLLYWLMDDAGFANNPTEWWHFSLGDQMWARLKGAAAAYYSTAPGV</sequence>
<dbReference type="PANTHER" id="PTHR43126">
    <property type="entry name" value="D-ALANYL-D-ALANINE DIPEPTIDASE"/>
    <property type="match status" value="1"/>
</dbReference>
<protein>
    <recommendedName>
        <fullName evidence="9">D-alanyl-D-alanine dipeptidase</fullName>
        <shortName evidence="9">D-Ala-D-Ala dipeptidase</shortName>
        <ecNumber evidence="9">3.4.13.22</ecNumber>
    </recommendedName>
</protein>
<evidence type="ECO:0000256" key="9">
    <source>
        <dbReference type="HAMAP-Rule" id="MF_01924"/>
    </source>
</evidence>
<evidence type="ECO:0000256" key="5">
    <source>
        <dbReference type="ARBA" id="ARBA00022833"/>
    </source>
</evidence>
<dbReference type="Gene3D" id="3.30.1380.10">
    <property type="match status" value="1"/>
</dbReference>
<dbReference type="OrthoDB" id="9801430at2"/>